<sequence>MRVLSNFDRSFTEALVNKAKSRLMFKGHLKTYRFCDEVWTFIIKNPQFRFENETLQVDKVKIVACNSKKPGEI</sequence>
<dbReference type="InterPro" id="IPR015871">
    <property type="entry name" value="TFIIA_gsu_C"/>
</dbReference>
<dbReference type="EMBL" id="LXFE01001293">
    <property type="protein sequence ID" value="OLL23755.1"/>
    <property type="molecule type" value="Genomic_DNA"/>
</dbReference>
<dbReference type="PANTHER" id="PTHR10966">
    <property type="entry name" value="TRANSCRIPTION INITIATION FACTOR IIA SUBUNIT 2"/>
    <property type="match status" value="1"/>
</dbReference>
<dbReference type="GO" id="GO:0060261">
    <property type="term" value="P:positive regulation of transcription initiation by RNA polymerase II"/>
    <property type="evidence" value="ECO:0007669"/>
    <property type="project" value="EnsemblFungi"/>
</dbReference>
<dbReference type="OrthoDB" id="586585at2759"/>
<dbReference type="OMA" id="TYRFCDY"/>
<dbReference type="PIRSF" id="PIRSF009415">
    <property type="entry name" value="Hum_TFIIA_gamma"/>
    <property type="match status" value="1"/>
</dbReference>
<dbReference type="Pfam" id="PF02751">
    <property type="entry name" value="TFIIA_gamma_C"/>
    <property type="match status" value="1"/>
</dbReference>
<dbReference type="GO" id="GO:0051123">
    <property type="term" value="P:RNA polymerase II preinitiation complex assembly"/>
    <property type="evidence" value="ECO:0007669"/>
    <property type="project" value="EnsemblFungi"/>
</dbReference>
<dbReference type="InterPro" id="IPR003194">
    <property type="entry name" value="TFIIA_gsu"/>
</dbReference>
<dbReference type="STRING" id="1198029.A0A1U7LM69"/>
<gene>
    <name evidence="5" type="ORF">NEOLI_005469</name>
</gene>
<feature type="domain" description="Transcription initiation factor IIA gamma subunit C-terminal" evidence="4">
    <location>
        <begin position="26"/>
        <end position="67"/>
    </location>
</feature>
<dbReference type="AlphaFoldDB" id="A0A1U7LM69"/>
<keyword evidence="5" id="KW-0648">Protein biosynthesis</keyword>
<dbReference type="GO" id="GO:0000979">
    <property type="term" value="F:RNA polymerase II core promoter sequence-specific DNA binding"/>
    <property type="evidence" value="ECO:0007669"/>
    <property type="project" value="EnsemblFungi"/>
</dbReference>
<evidence type="ECO:0000259" key="4">
    <source>
        <dbReference type="Pfam" id="PF02751"/>
    </source>
</evidence>
<dbReference type="FunFam" id="2.30.18.10:FF:000003">
    <property type="entry name" value="Transcription initiation factor IIA subunit 2"/>
    <property type="match status" value="1"/>
</dbReference>
<keyword evidence="3" id="KW-0539">Nucleus</keyword>
<dbReference type="GO" id="GO:0003743">
    <property type="term" value="F:translation initiation factor activity"/>
    <property type="evidence" value="ECO:0007669"/>
    <property type="project" value="UniProtKB-KW"/>
</dbReference>
<keyword evidence="5" id="KW-0396">Initiation factor</keyword>
<dbReference type="CDD" id="cd10014">
    <property type="entry name" value="TFIIA_gamma_C"/>
    <property type="match status" value="1"/>
</dbReference>
<organism evidence="5 6">
    <name type="scientific">Neolecta irregularis (strain DAH-3)</name>
    <dbReference type="NCBI Taxonomy" id="1198029"/>
    <lineage>
        <taxon>Eukaryota</taxon>
        <taxon>Fungi</taxon>
        <taxon>Dikarya</taxon>
        <taxon>Ascomycota</taxon>
        <taxon>Taphrinomycotina</taxon>
        <taxon>Neolectales</taxon>
        <taxon>Neolectaceae</taxon>
        <taxon>Neolecta</taxon>
    </lineage>
</organism>
<evidence type="ECO:0000256" key="2">
    <source>
        <dbReference type="ARBA" id="ARBA00023163"/>
    </source>
</evidence>
<keyword evidence="2" id="KW-0804">Transcription</keyword>
<dbReference type="InterPro" id="IPR009088">
    <property type="entry name" value="TFIIA_b-brl"/>
</dbReference>
<dbReference type="GO" id="GO:0017025">
    <property type="term" value="F:TBP-class protein binding"/>
    <property type="evidence" value="ECO:0007669"/>
    <property type="project" value="EnsemblFungi"/>
</dbReference>
<evidence type="ECO:0000313" key="6">
    <source>
        <dbReference type="Proteomes" id="UP000186594"/>
    </source>
</evidence>
<dbReference type="Gene3D" id="2.30.18.10">
    <property type="entry name" value="Transcription factor IIA (TFIIA), beta-barrel domain"/>
    <property type="match status" value="1"/>
</dbReference>
<dbReference type="GO" id="GO:0005672">
    <property type="term" value="C:transcription factor TFIIA complex"/>
    <property type="evidence" value="ECO:0007669"/>
    <property type="project" value="EnsemblFungi"/>
</dbReference>
<evidence type="ECO:0000313" key="5">
    <source>
        <dbReference type="EMBL" id="OLL23755.1"/>
    </source>
</evidence>
<keyword evidence="6" id="KW-1185">Reference proteome</keyword>
<evidence type="ECO:0000256" key="1">
    <source>
        <dbReference type="ARBA" id="ARBA00004123"/>
    </source>
</evidence>
<comment type="subcellular location">
    <subcellularLocation>
        <location evidence="1">Nucleus</location>
    </subcellularLocation>
</comment>
<proteinExistence type="predicted"/>
<evidence type="ECO:0000256" key="3">
    <source>
        <dbReference type="ARBA" id="ARBA00023242"/>
    </source>
</evidence>
<protein>
    <submittedName>
        <fullName evidence="5">Transcription initiation factor IIA subunit 2</fullName>
    </submittedName>
</protein>
<reference evidence="5 6" key="1">
    <citation type="submission" date="2016-04" db="EMBL/GenBank/DDBJ databases">
        <title>Evolutionary innovation and constraint leading to complex multicellularity in the Ascomycota.</title>
        <authorList>
            <person name="Cisse O."/>
            <person name="Nguyen A."/>
            <person name="Hewitt D.A."/>
            <person name="Jedd G."/>
            <person name="Stajich J.E."/>
        </authorList>
    </citation>
    <scope>NUCLEOTIDE SEQUENCE [LARGE SCALE GENOMIC DNA]</scope>
    <source>
        <strain evidence="5 6">DAH-3</strain>
    </source>
</reference>
<dbReference type="Proteomes" id="UP000186594">
    <property type="component" value="Unassembled WGS sequence"/>
</dbReference>
<dbReference type="SUPFAM" id="SSF50784">
    <property type="entry name" value="Transcription factor IIA (TFIIA), beta-barrel domain"/>
    <property type="match status" value="1"/>
</dbReference>
<accession>A0A1U7LM69</accession>
<name>A0A1U7LM69_NEOID</name>
<comment type="caution">
    <text evidence="5">The sequence shown here is derived from an EMBL/GenBank/DDBJ whole genome shotgun (WGS) entry which is preliminary data.</text>
</comment>